<dbReference type="Proteomes" id="UP000623067">
    <property type="component" value="Unassembled WGS sequence"/>
</dbReference>
<evidence type="ECO:0000313" key="1">
    <source>
        <dbReference type="EMBL" id="GGB15158.1"/>
    </source>
</evidence>
<dbReference type="AlphaFoldDB" id="A0A916WNP9"/>
<dbReference type="EMBL" id="BMIH01000001">
    <property type="protein sequence ID" value="GGB15158.1"/>
    <property type="molecule type" value="Genomic_DNA"/>
</dbReference>
<organism evidence="1 2">
    <name type="scientific">Sphingomonas metalli</name>
    <dbReference type="NCBI Taxonomy" id="1779358"/>
    <lineage>
        <taxon>Bacteria</taxon>
        <taxon>Pseudomonadati</taxon>
        <taxon>Pseudomonadota</taxon>
        <taxon>Alphaproteobacteria</taxon>
        <taxon>Sphingomonadales</taxon>
        <taxon>Sphingomonadaceae</taxon>
        <taxon>Sphingomonas</taxon>
    </lineage>
</organism>
<dbReference type="RefSeq" id="WP_188656643.1">
    <property type="nucleotide sequence ID" value="NZ_BMIH01000001.1"/>
</dbReference>
<gene>
    <name evidence="1" type="ORF">GCM10011380_00710</name>
</gene>
<reference evidence="1" key="2">
    <citation type="submission" date="2020-09" db="EMBL/GenBank/DDBJ databases">
        <authorList>
            <person name="Sun Q."/>
            <person name="Zhou Y."/>
        </authorList>
    </citation>
    <scope>NUCLEOTIDE SEQUENCE</scope>
    <source>
        <strain evidence="1">CGMCC 1.15330</strain>
    </source>
</reference>
<keyword evidence="2" id="KW-1185">Reference proteome</keyword>
<accession>A0A916WNP9</accession>
<reference evidence="1" key="1">
    <citation type="journal article" date="2014" name="Int. J. Syst. Evol. Microbiol.">
        <title>Complete genome sequence of Corynebacterium casei LMG S-19264T (=DSM 44701T), isolated from a smear-ripened cheese.</title>
        <authorList>
            <consortium name="US DOE Joint Genome Institute (JGI-PGF)"/>
            <person name="Walter F."/>
            <person name="Albersmeier A."/>
            <person name="Kalinowski J."/>
            <person name="Ruckert C."/>
        </authorList>
    </citation>
    <scope>NUCLEOTIDE SEQUENCE</scope>
    <source>
        <strain evidence="1">CGMCC 1.15330</strain>
    </source>
</reference>
<comment type="caution">
    <text evidence="1">The sequence shown here is derived from an EMBL/GenBank/DDBJ whole genome shotgun (WGS) entry which is preliminary data.</text>
</comment>
<sequence length="199" mass="20959">MAEILFPSGVELASEGWTLNEPAQVNRSGWTGTRKVVGLPGASLWSSTATIEGIATEDEEAGIRAFFVALRGMRNTFRLQAGCQQTDVTTATVRTGAGNSDTLPMENLPANATVLTAGKFLTVQLPSGHFRLVCLTLPLVTNGQGMGTAVFGPELGEIPVAGTAVELANPFALMAMTKPFSLQRADGLANFSIECEEAR</sequence>
<protein>
    <submittedName>
        <fullName evidence="1">Uncharacterized protein</fullName>
    </submittedName>
</protein>
<name>A0A916WNP9_9SPHN</name>
<proteinExistence type="predicted"/>
<evidence type="ECO:0000313" key="2">
    <source>
        <dbReference type="Proteomes" id="UP000623067"/>
    </source>
</evidence>